<dbReference type="RefSeq" id="WP_301662840.1">
    <property type="nucleotide sequence ID" value="NZ_VCYH01000001.1"/>
</dbReference>
<reference evidence="2" key="1">
    <citation type="submission" date="2019-05" db="EMBL/GenBank/DDBJ databases">
        <title>Methanoculleus sp. FWC-SCC1, a methanogenic archaeon isolated from deep marine cold seep.</title>
        <authorList>
            <person name="Chen Y.-W."/>
            <person name="Chen S.-C."/>
            <person name="Teng N.-H."/>
            <person name="Lai M.-C."/>
        </authorList>
    </citation>
    <scope>NUCLEOTIDE SEQUENCE</scope>
    <source>
        <strain evidence="2">FWC-SCC1</strain>
    </source>
</reference>
<organism evidence="2 3">
    <name type="scientific">Methanoculleus frigidifontis</name>
    <dbReference type="NCBI Taxonomy" id="2584085"/>
    <lineage>
        <taxon>Archaea</taxon>
        <taxon>Methanobacteriati</taxon>
        <taxon>Methanobacteriota</taxon>
        <taxon>Stenosarchaea group</taxon>
        <taxon>Methanomicrobia</taxon>
        <taxon>Methanomicrobiales</taxon>
        <taxon>Methanomicrobiaceae</taxon>
        <taxon>Methanoculleus</taxon>
    </lineage>
</organism>
<evidence type="ECO:0000313" key="3">
    <source>
        <dbReference type="Proteomes" id="UP001168338"/>
    </source>
</evidence>
<protein>
    <submittedName>
        <fullName evidence="2">GNAT family N-acetyltransferase</fullName>
    </submittedName>
</protein>
<dbReference type="CDD" id="cd04301">
    <property type="entry name" value="NAT_SF"/>
    <property type="match status" value="1"/>
</dbReference>
<name>A0ABT8M774_9EURY</name>
<proteinExistence type="predicted"/>
<sequence>MTETVRELSPSEFPLAEKVWKHYRGQKADPKAERIFGVFEDGDLAATARFTRHPDGNEMDCVFTLDDYRGRGLARIAVRALLDACGHETIYIHSTIVLIGFYKTFGWIPIPEAEMPTSIRDRFNFCFGEMEGCNICPMVREGVRPPAA</sequence>
<accession>A0ABT8M774</accession>
<gene>
    <name evidence="2" type="ORF">FGU65_02550</name>
</gene>
<dbReference type="PROSITE" id="PS51186">
    <property type="entry name" value="GNAT"/>
    <property type="match status" value="1"/>
</dbReference>
<dbReference type="SUPFAM" id="SSF55729">
    <property type="entry name" value="Acyl-CoA N-acyltransferases (Nat)"/>
    <property type="match status" value="1"/>
</dbReference>
<dbReference type="EMBL" id="VCYH01000001">
    <property type="protein sequence ID" value="MDN7023786.1"/>
    <property type="molecule type" value="Genomic_DNA"/>
</dbReference>
<evidence type="ECO:0000259" key="1">
    <source>
        <dbReference type="PROSITE" id="PS51186"/>
    </source>
</evidence>
<feature type="domain" description="N-acetyltransferase" evidence="1">
    <location>
        <begin position="1"/>
        <end position="126"/>
    </location>
</feature>
<dbReference type="Gene3D" id="3.40.630.30">
    <property type="match status" value="1"/>
</dbReference>
<evidence type="ECO:0000313" key="2">
    <source>
        <dbReference type="EMBL" id="MDN7023786.1"/>
    </source>
</evidence>
<dbReference type="Pfam" id="PF00583">
    <property type="entry name" value="Acetyltransf_1"/>
    <property type="match status" value="1"/>
</dbReference>
<dbReference type="Proteomes" id="UP001168338">
    <property type="component" value="Unassembled WGS sequence"/>
</dbReference>
<keyword evidence="3" id="KW-1185">Reference proteome</keyword>
<dbReference type="InterPro" id="IPR016181">
    <property type="entry name" value="Acyl_CoA_acyltransferase"/>
</dbReference>
<comment type="caution">
    <text evidence="2">The sequence shown here is derived from an EMBL/GenBank/DDBJ whole genome shotgun (WGS) entry which is preliminary data.</text>
</comment>
<dbReference type="InterPro" id="IPR000182">
    <property type="entry name" value="GNAT_dom"/>
</dbReference>